<evidence type="ECO:0000256" key="2">
    <source>
        <dbReference type="ARBA" id="ARBA00022801"/>
    </source>
</evidence>
<accession>A0A9Q9U9V4</accession>
<evidence type="ECO:0000256" key="4">
    <source>
        <dbReference type="ARBA" id="ARBA00023242"/>
    </source>
</evidence>
<organism evidence="7 8">
    <name type="scientific">Fusarium fujikuroi</name>
    <name type="common">Bakanae and foot rot disease fungus</name>
    <name type="synonym">Gibberella fujikuroi</name>
    <dbReference type="NCBI Taxonomy" id="5127"/>
    <lineage>
        <taxon>Eukaryota</taxon>
        <taxon>Fungi</taxon>
        <taxon>Dikarya</taxon>
        <taxon>Ascomycota</taxon>
        <taxon>Pezizomycotina</taxon>
        <taxon>Sordariomycetes</taxon>
        <taxon>Hypocreomycetidae</taxon>
        <taxon>Hypocreales</taxon>
        <taxon>Nectriaceae</taxon>
        <taxon>Fusarium</taxon>
        <taxon>Fusarium fujikuroi species complex</taxon>
    </lineage>
</organism>
<dbReference type="InterPro" id="IPR049730">
    <property type="entry name" value="SNF2/RAD54-like_C"/>
</dbReference>
<feature type="region of interest" description="Disordered" evidence="5">
    <location>
        <begin position="344"/>
        <end position="390"/>
    </location>
</feature>
<dbReference type="InterPro" id="IPR001650">
    <property type="entry name" value="Helicase_C-like"/>
</dbReference>
<keyword evidence="1" id="KW-0547">Nucleotide-binding</keyword>
<dbReference type="EMBL" id="CABFJX010000223">
    <property type="protein sequence ID" value="VTT68214.1"/>
    <property type="molecule type" value="Genomic_DNA"/>
</dbReference>
<feature type="compositionally biased region" description="Basic residues" evidence="5">
    <location>
        <begin position="368"/>
        <end position="380"/>
    </location>
</feature>
<feature type="region of interest" description="Disordered" evidence="5">
    <location>
        <begin position="1"/>
        <end position="103"/>
    </location>
</feature>
<dbReference type="InterPro" id="IPR036864">
    <property type="entry name" value="Zn2-C6_fun-type_DNA-bd_sf"/>
</dbReference>
<name>A0A9Q9U9V4_FUSFU</name>
<comment type="caution">
    <text evidence="7">The sequence shown here is derived from an EMBL/GenBank/DDBJ whole genome shotgun (WGS) entry which is preliminary data.</text>
</comment>
<dbReference type="GO" id="GO:0000981">
    <property type="term" value="F:DNA-binding transcription factor activity, RNA polymerase II-specific"/>
    <property type="evidence" value="ECO:0007669"/>
    <property type="project" value="InterPro"/>
</dbReference>
<gene>
    <name evidence="7" type="ORF">C2S_1175</name>
</gene>
<dbReference type="InterPro" id="IPR014001">
    <property type="entry name" value="Helicase_ATP-bd"/>
</dbReference>
<dbReference type="SUPFAM" id="SSF57701">
    <property type="entry name" value="Zn2/Cys6 DNA-binding domain"/>
    <property type="match status" value="1"/>
</dbReference>
<feature type="region of interest" description="Disordered" evidence="5">
    <location>
        <begin position="683"/>
        <end position="704"/>
    </location>
</feature>
<dbReference type="InterPro" id="IPR050496">
    <property type="entry name" value="SNF2_RAD54_helicase_repair"/>
</dbReference>
<dbReference type="GO" id="GO:0008270">
    <property type="term" value="F:zinc ion binding"/>
    <property type="evidence" value="ECO:0007669"/>
    <property type="project" value="InterPro"/>
</dbReference>
<reference evidence="7" key="1">
    <citation type="submission" date="2019-05" db="EMBL/GenBank/DDBJ databases">
        <authorList>
            <person name="Piombo E."/>
        </authorList>
    </citation>
    <scope>NUCLEOTIDE SEQUENCE</scope>
    <source>
        <strain evidence="7">C2S</strain>
    </source>
</reference>
<evidence type="ECO:0000256" key="1">
    <source>
        <dbReference type="ARBA" id="ARBA00022741"/>
    </source>
</evidence>
<feature type="domain" description="Helicase C-terminal" evidence="6">
    <location>
        <begin position="747"/>
        <end position="910"/>
    </location>
</feature>
<dbReference type="PANTHER" id="PTHR45629">
    <property type="entry name" value="SNF2/RAD54 FAMILY MEMBER"/>
    <property type="match status" value="1"/>
</dbReference>
<dbReference type="Proteomes" id="UP000760494">
    <property type="component" value="Unassembled WGS sequence"/>
</dbReference>
<keyword evidence="4" id="KW-0539">Nucleus</keyword>
<feature type="compositionally biased region" description="Polar residues" evidence="5">
    <location>
        <begin position="30"/>
        <end position="45"/>
    </location>
</feature>
<keyword evidence="2" id="KW-0378">Hydrolase</keyword>
<feature type="region of interest" description="Disordered" evidence="5">
    <location>
        <begin position="1039"/>
        <end position="1075"/>
    </location>
</feature>
<evidence type="ECO:0000313" key="7">
    <source>
        <dbReference type="EMBL" id="VTT68214.1"/>
    </source>
</evidence>
<dbReference type="CDD" id="cd18793">
    <property type="entry name" value="SF2_C_SNF"/>
    <property type="match status" value="1"/>
</dbReference>
<evidence type="ECO:0000256" key="3">
    <source>
        <dbReference type="ARBA" id="ARBA00022840"/>
    </source>
</evidence>
<evidence type="ECO:0000313" key="8">
    <source>
        <dbReference type="Proteomes" id="UP000760494"/>
    </source>
</evidence>
<dbReference type="Pfam" id="PF00176">
    <property type="entry name" value="SNF2-rel_dom"/>
    <property type="match status" value="1"/>
</dbReference>
<dbReference type="GO" id="GO:0016787">
    <property type="term" value="F:hydrolase activity"/>
    <property type="evidence" value="ECO:0007669"/>
    <property type="project" value="UniProtKB-KW"/>
</dbReference>
<feature type="compositionally biased region" description="Low complexity" evidence="5">
    <location>
        <begin position="684"/>
        <end position="703"/>
    </location>
</feature>
<feature type="compositionally biased region" description="Basic and acidic residues" evidence="5">
    <location>
        <begin position="46"/>
        <end position="55"/>
    </location>
</feature>
<evidence type="ECO:0000259" key="6">
    <source>
        <dbReference type="PROSITE" id="PS51194"/>
    </source>
</evidence>
<dbReference type="SMART" id="SM00487">
    <property type="entry name" value="DEXDc"/>
    <property type="match status" value="1"/>
</dbReference>
<evidence type="ECO:0000256" key="5">
    <source>
        <dbReference type="SAM" id="MobiDB-lite"/>
    </source>
</evidence>
<dbReference type="InterPro" id="IPR000330">
    <property type="entry name" value="SNF2_N"/>
</dbReference>
<dbReference type="CDD" id="cd00067">
    <property type="entry name" value="GAL4"/>
    <property type="match status" value="1"/>
</dbReference>
<sequence>MDSGPISLQPEATLSPEPTPQDVISIPVASPSSTGQKRSPSPTNDEPSKRAKTDGDSAESSEDNQQPTNEDQEPAADVAGQAEEDPEVIESPDNNTEDAPRIYLPYGFPPINSAKMQELRDWLESRANAEGDNQVAAGLHRQLLKSIEPGHQDLEEICRMMGIDTNGINWRDGINVPGVMEDGLKARPHQISGANWISTTLESPLRAALFADECGTGKTVQIGLALAIHYHRIKAEVEAGTFRPRDERRRYKPSIILCPPDLAYQTFREWCHWFPDFFNIRICHRTKVLAGDYFTRQHVMDHRHGLQDWVDENAASHEDIETLRNIAIVPYHTAMRRMIIPKKKEPASEPQNDENNEAGDNDGAGQARGRRPRKKGKPGRKQGQAVAKQQLDFKVTGQSYNWIICDDVYPIRGPRPTTHKLIHQLEHEATLVASATPLLNQQEDIPRPSYNDPRTYFDRRTWRAIQAGRDFRGVDINSVVQPNSFIGPVLPRDQLMKEEYTTYIQERKGPLFLMNPDLFQKFCDEIKSERPEIAAQAILPLLRMFCLRRGMLTSATMPDGTTVVPGEGIPSMHIRTVVLQPFDDEDKREIYKICKKHYPKLFSTADEEDEDIGDGTIDKAKLTWVNPAELRTLGLSTTNVEFYPLTQKKGSDGKTSFLNSKDVQKLMSNPPRFDRLESFSLPGAAAPSAADDSDDTQNNQSDDGVGGLRWYFMEMQKCRDRGDLAEFPTDREDIPKTFCSRSAKICWAINRVLELKEQGKRVLIFVNHPLTSVILTALLTSLCVKTLNIRSKHDVDQRAHMVRQFNNASTENGAEALVMSFQLGGFGLNLHGACHHGIIVEYPENLPTMLHSFGRLWRMGQEHEVHWDVLYLESSFDGWAETRLVSKYADILAAEGEIPDEIKEEYRIICAFELIKRYLGQDCNRYPRLRVTWSEQDHPLVAREGHFYSAVANYLMQNPRHIHKFLSRRLYAIARRWTPELGDLTLDMIEGRPPELNNGVMLDSRNPDTPGYIAVVAGDNLAQELEQVAEIQANLRTDEISLDRERRRRPSSSPPSSLTPMSFTPDSIPPLTTSQPETVNVMKRVKCCTACRRRHRKCVTQPGASQCGTCLESGQECRFENDIRFKHTHSESQKETGRKWAKVPQKISFTAPRGIDGKVHEEADTRPDVNESATQPISDGMMEISIDDPIQSQPEVGPLEQVFSYWESPSNLITDSPVDQNMTPAYQADHAETSSLPRASIPFILDPQMSSPHAVAQVTDQDHSQDPFELTEREAFLFMTYVHKLAPLSDACDDARHFALEVPRLALHQPMIMNGLLALASRYDSRCTNSSDDIESTFYHNKCIKLLIEAFAQPPETWDSTLLTAVVIARLYEENDNETDSYYHHLSGTQNLLNHEVIARFVMQGGLAEAASWVHLRQAIYVYVVRREPLEICLENFERSTVFRRSDDSAYANRAVYNFAKLMRLFLPMESLVGDFGEWGAAEREIEEWYDARPVSFKPIFHKTADISSDRPFPVICFAASVPGEYPNTFAFTVC</sequence>
<keyword evidence="3" id="KW-0067">ATP-binding</keyword>
<dbReference type="PROSITE" id="PS51194">
    <property type="entry name" value="HELICASE_CTER"/>
    <property type="match status" value="1"/>
</dbReference>
<feature type="compositionally biased region" description="Acidic residues" evidence="5">
    <location>
        <begin position="351"/>
        <end position="360"/>
    </location>
</feature>
<proteinExistence type="predicted"/>
<feature type="compositionally biased region" description="Polar residues" evidence="5">
    <location>
        <begin position="1058"/>
        <end position="1075"/>
    </location>
</feature>
<dbReference type="GO" id="GO:0005524">
    <property type="term" value="F:ATP binding"/>
    <property type="evidence" value="ECO:0007669"/>
    <property type="project" value="InterPro"/>
</dbReference>
<dbReference type="Gene3D" id="3.40.50.300">
    <property type="entry name" value="P-loop containing nucleotide triphosphate hydrolases"/>
    <property type="match status" value="2"/>
</dbReference>
<dbReference type="SUPFAM" id="SSF52540">
    <property type="entry name" value="P-loop containing nucleoside triphosphate hydrolases"/>
    <property type="match status" value="2"/>
</dbReference>
<dbReference type="InterPro" id="IPR027417">
    <property type="entry name" value="P-loop_NTPase"/>
</dbReference>
<dbReference type="InterPro" id="IPR001138">
    <property type="entry name" value="Zn2Cys6_DnaBD"/>
</dbReference>
<dbReference type="Pfam" id="PF00271">
    <property type="entry name" value="Helicase_C"/>
    <property type="match status" value="1"/>
</dbReference>
<dbReference type="PANTHER" id="PTHR45629:SF7">
    <property type="entry name" value="DNA EXCISION REPAIR PROTEIN ERCC-6-RELATED"/>
    <property type="match status" value="1"/>
</dbReference>
<protein>
    <recommendedName>
        <fullName evidence="6">Helicase C-terminal domain-containing protein</fullName>
    </recommendedName>
</protein>